<feature type="region of interest" description="Disordered" evidence="1">
    <location>
        <begin position="115"/>
        <end position="153"/>
    </location>
</feature>
<feature type="region of interest" description="Disordered" evidence="1">
    <location>
        <begin position="167"/>
        <end position="186"/>
    </location>
</feature>
<protein>
    <submittedName>
        <fullName evidence="2">Uncharacterized protein</fullName>
    </submittedName>
</protein>
<keyword evidence="3" id="KW-1185">Reference proteome</keyword>
<evidence type="ECO:0000313" key="2">
    <source>
        <dbReference type="EMBL" id="KAJ1108915.1"/>
    </source>
</evidence>
<gene>
    <name evidence="2" type="ORF">NDU88_006285</name>
</gene>
<reference evidence="2" key="1">
    <citation type="journal article" date="2022" name="bioRxiv">
        <title>Sequencing and chromosome-scale assembly of the giantPleurodeles waltlgenome.</title>
        <authorList>
            <person name="Brown T."/>
            <person name="Elewa A."/>
            <person name="Iarovenko S."/>
            <person name="Subramanian E."/>
            <person name="Araus A.J."/>
            <person name="Petzold A."/>
            <person name="Susuki M."/>
            <person name="Suzuki K.-i.T."/>
            <person name="Hayashi T."/>
            <person name="Toyoda A."/>
            <person name="Oliveira C."/>
            <person name="Osipova E."/>
            <person name="Leigh N.D."/>
            <person name="Simon A."/>
            <person name="Yun M.H."/>
        </authorList>
    </citation>
    <scope>NUCLEOTIDE SEQUENCE</scope>
    <source>
        <strain evidence="2">20211129_DDA</strain>
        <tissue evidence="2">Liver</tissue>
    </source>
</reference>
<sequence length="186" mass="20190">MEMPPASRQNRGSSTLSLNGLRLKHTYTHLNPLVIPRRPVPNEPVTELWGQEDESWVGPLKEGVLQCWSTEEGALPESGLEQNSETWARAGQDRLPTSHSDVSLGQEDALQVWSTEGGCPPVKERRGGSASRRRPGGLWRIVSGGQGQGKIECPPETSVRALLVGGAMSSPQQRCMSEKGQEAGIE</sequence>
<organism evidence="2 3">
    <name type="scientific">Pleurodeles waltl</name>
    <name type="common">Iberian ribbed newt</name>
    <dbReference type="NCBI Taxonomy" id="8319"/>
    <lineage>
        <taxon>Eukaryota</taxon>
        <taxon>Metazoa</taxon>
        <taxon>Chordata</taxon>
        <taxon>Craniata</taxon>
        <taxon>Vertebrata</taxon>
        <taxon>Euteleostomi</taxon>
        <taxon>Amphibia</taxon>
        <taxon>Batrachia</taxon>
        <taxon>Caudata</taxon>
        <taxon>Salamandroidea</taxon>
        <taxon>Salamandridae</taxon>
        <taxon>Pleurodelinae</taxon>
        <taxon>Pleurodeles</taxon>
    </lineage>
</organism>
<dbReference type="AlphaFoldDB" id="A0AAV7MYS0"/>
<evidence type="ECO:0000313" key="3">
    <source>
        <dbReference type="Proteomes" id="UP001066276"/>
    </source>
</evidence>
<evidence type="ECO:0000256" key="1">
    <source>
        <dbReference type="SAM" id="MobiDB-lite"/>
    </source>
</evidence>
<feature type="compositionally biased region" description="Basic and acidic residues" evidence="1">
    <location>
        <begin position="176"/>
        <end position="186"/>
    </location>
</feature>
<name>A0AAV7MYS0_PLEWA</name>
<proteinExistence type="predicted"/>
<comment type="caution">
    <text evidence="2">The sequence shown here is derived from an EMBL/GenBank/DDBJ whole genome shotgun (WGS) entry which is preliminary data.</text>
</comment>
<accession>A0AAV7MYS0</accession>
<dbReference type="EMBL" id="JANPWB010000013">
    <property type="protein sequence ID" value="KAJ1108915.1"/>
    <property type="molecule type" value="Genomic_DNA"/>
</dbReference>
<dbReference type="Proteomes" id="UP001066276">
    <property type="component" value="Chromosome 9"/>
</dbReference>